<proteinExistence type="predicted"/>
<organism evidence="4 9">
    <name type="scientific">Nitrosomonas ureae</name>
    <dbReference type="NCBI Taxonomy" id="44577"/>
    <lineage>
        <taxon>Bacteria</taxon>
        <taxon>Pseudomonadati</taxon>
        <taxon>Pseudomonadota</taxon>
        <taxon>Betaproteobacteria</taxon>
        <taxon>Nitrosomonadales</taxon>
        <taxon>Nitrosomonadaceae</taxon>
        <taxon>Nitrosomonas</taxon>
    </lineage>
</organism>
<dbReference type="STRING" id="44577.ATY38_00500"/>
<feature type="region of interest" description="Disordered" evidence="1">
    <location>
        <begin position="66"/>
        <end position="166"/>
    </location>
</feature>
<dbReference type="InterPro" id="IPR022606">
    <property type="entry name" value="DUF2914"/>
</dbReference>
<evidence type="ECO:0000313" key="4">
    <source>
        <dbReference type="EMBL" id="PTQ86656.1"/>
    </source>
</evidence>
<keyword evidence="2" id="KW-0812">Transmembrane</keyword>
<evidence type="ECO:0000256" key="1">
    <source>
        <dbReference type="SAM" id="MobiDB-lite"/>
    </source>
</evidence>
<sequence>MSNNNNTLKIRIQIQQEPPQAIEEIYPEPEIIYEESLDWRKISIAALALLTILVVLGYLIFSSQSSEEPMNDSAISTPESTSPPTKIDAGPDLTDASAGSELNTPINTHPAPSAPASDNNITTPQTIILPTKKPKTNSITDPSNTPDKNVPKTASQSKPHKTSDQPEVLRALLTHAIKGREPVDSIDTVQLKSGETKPIHFYLQLQNLQGKNIRVNWYFNNKLDSQLRLQVHNSNWRTHASKQLDHQRIGSWHVELIDELGNQLATRDFTVTQN</sequence>
<evidence type="ECO:0000313" key="6">
    <source>
        <dbReference type="EMBL" id="SEQ31751.1"/>
    </source>
</evidence>
<accession>A0A0S3AFB5</accession>
<reference evidence="5 7" key="1">
    <citation type="submission" date="2016-10" db="EMBL/GenBank/DDBJ databases">
        <authorList>
            <person name="de Groot N.N."/>
        </authorList>
    </citation>
    <scope>NUCLEOTIDE SEQUENCE [LARGE SCALE GENOMIC DNA]</scope>
    <source>
        <strain evidence="5">Nm10</strain>
        <strain evidence="6 7">Nm9</strain>
    </source>
</reference>
<evidence type="ECO:0000256" key="2">
    <source>
        <dbReference type="SAM" id="Phobius"/>
    </source>
</evidence>
<dbReference type="Pfam" id="PF11141">
    <property type="entry name" value="DUF2914"/>
    <property type="match status" value="1"/>
</dbReference>
<feature type="domain" description="DUF2914" evidence="3">
    <location>
        <begin position="212"/>
        <end position="271"/>
    </location>
</feature>
<dbReference type="Proteomes" id="UP000182882">
    <property type="component" value="Unassembled WGS sequence"/>
</dbReference>
<dbReference type="KEGG" id="nur:ATY38_00500"/>
<evidence type="ECO:0000313" key="8">
    <source>
        <dbReference type="Proteomes" id="UP000182882"/>
    </source>
</evidence>
<evidence type="ECO:0000259" key="3">
    <source>
        <dbReference type="Pfam" id="PF11141"/>
    </source>
</evidence>
<reference evidence="8" key="2">
    <citation type="submission" date="2016-10" db="EMBL/GenBank/DDBJ databases">
        <authorList>
            <person name="Varghese N."/>
            <person name="Submissions S."/>
        </authorList>
    </citation>
    <scope>NUCLEOTIDE SEQUENCE [LARGE SCALE GENOMIC DNA]</scope>
    <source>
        <strain evidence="8">Nm10</strain>
    </source>
</reference>
<keyword evidence="2" id="KW-1133">Transmembrane helix</keyword>
<feature type="compositionally biased region" description="Polar residues" evidence="1">
    <location>
        <begin position="116"/>
        <end position="128"/>
    </location>
</feature>
<gene>
    <name evidence="4" type="ORF">C8R28_100985</name>
    <name evidence="5" type="ORF">SAMN05216406_10284</name>
    <name evidence="6" type="ORF">SAMN05421510_103726</name>
</gene>
<dbReference type="OrthoDB" id="8547710at2"/>
<dbReference type="EMBL" id="QAOL01000009">
    <property type="protein sequence ID" value="PTQ86656.1"/>
    <property type="molecule type" value="Genomic_DNA"/>
</dbReference>
<name>A0A0S3AFB5_9PROT</name>
<protein>
    <recommendedName>
        <fullName evidence="3">DUF2914 domain-containing protein</fullName>
    </recommendedName>
</protein>
<feature type="transmembrane region" description="Helical" evidence="2">
    <location>
        <begin position="42"/>
        <end position="61"/>
    </location>
</feature>
<evidence type="ECO:0000313" key="5">
    <source>
        <dbReference type="EMBL" id="SDT84728.1"/>
    </source>
</evidence>
<dbReference type="Proteomes" id="UP000181998">
    <property type="component" value="Unassembled WGS sequence"/>
</dbReference>
<keyword evidence="8" id="KW-1185">Reference proteome</keyword>
<dbReference type="Proteomes" id="UP000244110">
    <property type="component" value="Unassembled WGS sequence"/>
</dbReference>
<dbReference type="AlphaFoldDB" id="A0A0S3AFB5"/>
<dbReference type="EMBL" id="FOFX01000037">
    <property type="protein sequence ID" value="SEQ31751.1"/>
    <property type="molecule type" value="Genomic_DNA"/>
</dbReference>
<feature type="compositionally biased region" description="Polar residues" evidence="1">
    <location>
        <begin position="66"/>
        <end position="84"/>
    </location>
</feature>
<dbReference type="RefSeq" id="WP_062557563.1">
    <property type="nucleotide sequence ID" value="NZ_CP013341.1"/>
</dbReference>
<evidence type="ECO:0000313" key="9">
    <source>
        <dbReference type="Proteomes" id="UP000244110"/>
    </source>
</evidence>
<evidence type="ECO:0000313" key="7">
    <source>
        <dbReference type="Proteomes" id="UP000181998"/>
    </source>
</evidence>
<feature type="compositionally biased region" description="Polar residues" evidence="1">
    <location>
        <begin position="136"/>
        <end position="157"/>
    </location>
</feature>
<reference evidence="4 9" key="3">
    <citation type="submission" date="2018-04" db="EMBL/GenBank/DDBJ databases">
        <title>Active sludge and wastewater microbial communities from Klosterneuburg, Austria.</title>
        <authorList>
            <person name="Wagner M."/>
        </authorList>
    </citation>
    <scope>NUCLEOTIDE SEQUENCE [LARGE SCALE GENOMIC DNA]</scope>
    <source>
        <strain evidence="4 9">Nm4</strain>
    </source>
</reference>
<dbReference type="EMBL" id="FNLN01000002">
    <property type="protein sequence ID" value="SDT84728.1"/>
    <property type="molecule type" value="Genomic_DNA"/>
</dbReference>
<keyword evidence="2" id="KW-0472">Membrane</keyword>